<dbReference type="Proteomes" id="UP001596523">
    <property type="component" value="Unassembled WGS sequence"/>
</dbReference>
<reference evidence="3" key="1">
    <citation type="journal article" date="2019" name="Int. J. Syst. Evol. Microbiol.">
        <title>The Global Catalogue of Microorganisms (GCM) 10K type strain sequencing project: providing services to taxonomists for standard genome sequencing and annotation.</title>
        <authorList>
            <consortium name="The Broad Institute Genomics Platform"/>
            <consortium name="The Broad Institute Genome Sequencing Center for Infectious Disease"/>
            <person name="Wu L."/>
            <person name="Ma J."/>
        </authorList>
    </citation>
    <scope>NUCLEOTIDE SEQUENCE [LARGE SCALE GENOMIC DNA]</scope>
    <source>
        <strain evidence="3">SYNS20</strain>
    </source>
</reference>
<evidence type="ECO:0000313" key="3">
    <source>
        <dbReference type="Proteomes" id="UP001596523"/>
    </source>
</evidence>
<feature type="domain" description="RCK C-terminal" evidence="1">
    <location>
        <begin position="148"/>
        <end position="226"/>
    </location>
</feature>
<dbReference type="InterPro" id="IPR006037">
    <property type="entry name" value="RCK_C"/>
</dbReference>
<proteinExistence type="predicted"/>
<dbReference type="RefSeq" id="WP_381827680.1">
    <property type="nucleotide sequence ID" value="NZ_JBHTCF010000002.1"/>
</dbReference>
<comment type="caution">
    <text evidence="2">The sequence shown here is derived from an EMBL/GenBank/DDBJ whole genome shotgun (WGS) entry which is preliminary data.</text>
</comment>
<keyword evidence="3" id="KW-1185">Reference proteome</keyword>
<accession>A0ABW2JEG4</accession>
<dbReference type="InterPro" id="IPR051448">
    <property type="entry name" value="CdaR-like_regulators"/>
</dbReference>
<dbReference type="Pfam" id="PF17853">
    <property type="entry name" value="GGDEF_2"/>
    <property type="match status" value="1"/>
</dbReference>
<protein>
    <submittedName>
        <fullName evidence="2">TrkA C-terminal domain-containing protein</fullName>
    </submittedName>
</protein>
<evidence type="ECO:0000313" key="2">
    <source>
        <dbReference type="EMBL" id="MFC7303966.1"/>
    </source>
</evidence>
<gene>
    <name evidence="2" type="ORF">ACFQVC_07025</name>
</gene>
<name>A0ABW2JEG4_9ACTN</name>
<evidence type="ECO:0000259" key="1">
    <source>
        <dbReference type="PROSITE" id="PS51202"/>
    </source>
</evidence>
<sequence length="226" mass="24433">MTGQETSEQYLDGYGELLTEVARTGRRLNREELQARRTAGEAAAEAGHSLRSLINVHVAATRAAWPRAGAAAGAGAAERVLALVEQVVDALAEGYERAQRLAVRQEEAFRREFIDDLLHGRSDLGRLAERAERFGLSLAHAHVVAVAEGAQSYGETDPAVRQVEASLHARFGERSLLLTTKDGRLIGIKRPGEDFTYATAETVVEKGDVIVVTGKTRAVEAFAELS</sequence>
<dbReference type="PANTHER" id="PTHR33744:SF1">
    <property type="entry name" value="DNA-BINDING TRANSCRIPTIONAL ACTIVATOR ADER"/>
    <property type="match status" value="1"/>
</dbReference>
<dbReference type="InterPro" id="IPR041522">
    <property type="entry name" value="CdaR_GGDEF"/>
</dbReference>
<dbReference type="PANTHER" id="PTHR33744">
    <property type="entry name" value="CARBOHYDRATE DIACID REGULATOR"/>
    <property type="match status" value="1"/>
</dbReference>
<organism evidence="2 3">
    <name type="scientific">Streptomyces monticola</name>
    <dbReference type="NCBI Taxonomy" id="2666263"/>
    <lineage>
        <taxon>Bacteria</taxon>
        <taxon>Bacillati</taxon>
        <taxon>Actinomycetota</taxon>
        <taxon>Actinomycetes</taxon>
        <taxon>Kitasatosporales</taxon>
        <taxon>Streptomycetaceae</taxon>
        <taxon>Streptomyces</taxon>
    </lineage>
</organism>
<dbReference type="InterPro" id="IPR036721">
    <property type="entry name" value="RCK_C_sf"/>
</dbReference>
<dbReference type="EMBL" id="JBHTCF010000002">
    <property type="protein sequence ID" value="MFC7303966.1"/>
    <property type="molecule type" value="Genomic_DNA"/>
</dbReference>
<dbReference type="Gene3D" id="3.30.70.1450">
    <property type="entry name" value="Regulator of K+ conductance, C-terminal domain"/>
    <property type="match status" value="1"/>
</dbReference>
<dbReference type="SUPFAM" id="SSF116726">
    <property type="entry name" value="TrkA C-terminal domain-like"/>
    <property type="match status" value="1"/>
</dbReference>
<dbReference type="PROSITE" id="PS51202">
    <property type="entry name" value="RCK_C"/>
    <property type="match status" value="1"/>
</dbReference>